<feature type="domain" description="Glycoamylase-like" evidence="1">
    <location>
        <begin position="209"/>
        <end position="418"/>
    </location>
</feature>
<protein>
    <recommendedName>
        <fullName evidence="1">Glycoamylase-like domain-containing protein</fullName>
    </recommendedName>
</protein>
<dbReference type="Proteomes" id="UP001241472">
    <property type="component" value="Unassembled WGS sequence"/>
</dbReference>
<gene>
    <name evidence="2" type="ORF">J2T09_000951</name>
</gene>
<dbReference type="InterPro" id="IPR016883">
    <property type="entry name" value="UCP028431"/>
</dbReference>
<evidence type="ECO:0000313" key="2">
    <source>
        <dbReference type="EMBL" id="MDP9836209.1"/>
    </source>
</evidence>
<reference evidence="2 3" key="1">
    <citation type="submission" date="2023-07" db="EMBL/GenBank/DDBJ databases">
        <title>Sorghum-associated microbial communities from plants grown in Nebraska, USA.</title>
        <authorList>
            <person name="Schachtman D."/>
        </authorList>
    </citation>
    <scope>NUCLEOTIDE SEQUENCE [LARGE SCALE GENOMIC DNA]</scope>
    <source>
        <strain evidence="2 3">DS1307</strain>
    </source>
</reference>
<dbReference type="PIRSF" id="PIRSF028431">
    <property type="entry name" value="UCP028431"/>
    <property type="match status" value="1"/>
</dbReference>
<evidence type="ECO:0000259" key="1">
    <source>
        <dbReference type="Pfam" id="PF10091"/>
    </source>
</evidence>
<accession>A0ABT9PQR8</accession>
<dbReference type="Pfam" id="PF10091">
    <property type="entry name" value="Glycoamylase"/>
    <property type="match status" value="1"/>
</dbReference>
<organism evidence="2 3">
    <name type="scientific">Neorhizobium huautlense</name>
    <dbReference type="NCBI Taxonomy" id="67774"/>
    <lineage>
        <taxon>Bacteria</taxon>
        <taxon>Pseudomonadati</taxon>
        <taxon>Pseudomonadota</taxon>
        <taxon>Alphaproteobacteria</taxon>
        <taxon>Hyphomicrobiales</taxon>
        <taxon>Rhizobiaceae</taxon>
        <taxon>Rhizobium/Agrobacterium group</taxon>
        <taxon>Neorhizobium</taxon>
    </lineage>
</organism>
<dbReference type="Gene3D" id="1.50.10.140">
    <property type="match status" value="1"/>
</dbReference>
<dbReference type="InterPro" id="IPR019282">
    <property type="entry name" value="Glycoamylase-like_cons_dom"/>
</dbReference>
<dbReference type="RefSeq" id="WP_306831625.1">
    <property type="nucleotide sequence ID" value="NZ_JAUSRF010000002.1"/>
</dbReference>
<sequence>MQRSDSQKGSRRFDGMDVTTQLAHAPASLPLDALLDEVQYRTFLYFWEGGHPETGLPFEKRRADGYMATDAVAMSGVGFGLMALLVGSERGWISREECLERTALIVKNLFRAPRFHGAFSHLIHGTTCDVLPFSQKDDGGDLVETALLMQGLICAREYFAGDNKAENELREKITRLYDETDWRWYTRGDDDGPLYWHWSKDHDWIMNLPITGWNESLSAYILAAGSNTHPIDPQNYHSGWTRNGAFVNGESYFGTRLPFGEPLGGPLFMSQYSFCALDPRGLEDRYGDYWEQVVAHARINHDYCLTVPEYRKANVWGLTASEIPYGYAASSPTEDFGAIAPTAALSSFPFLPREAEKALRAFMAFDNGALFGPLGFVDAFTPSGDWTAPHYIVIDQGPIVALIENFRTGLLWDLFMKAPEVRRGLARLDFQVGNQHSR</sequence>
<proteinExistence type="predicted"/>
<name>A0ABT9PQR8_9HYPH</name>
<keyword evidence="3" id="KW-1185">Reference proteome</keyword>
<comment type="caution">
    <text evidence="2">The sequence shown here is derived from an EMBL/GenBank/DDBJ whole genome shotgun (WGS) entry which is preliminary data.</text>
</comment>
<dbReference type="EMBL" id="JAUSRF010000002">
    <property type="protein sequence ID" value="MDP9836209.1"/>
    <property type="molecule type" value="Genomic_DNA"/>
</dbReference>
<evidence type="ECO:0000313" key="3">
    <source>
        <dbReference type="Proteomes" id="UP001241472"/>
    </source>
</evidence>